<dbReference type="Pfam" id="PF06384">
    <property type="entry name" value="ICAT"/>
    <property type="match status" value="1"/>
</dbReference>
<keyword evidence="2" id="KW-0175">Coiled coil</keyword>
<accession>A9UPF0</accession>
<evidence type="ECO:0000313" key="4">
    <source>
        <dbReference type="EMBL" id="EDQ92861.1"/>
    </source>
</evidence>
<dbReference type="InterPro" id="IPR040065">
    <property type="entry name" value="LZIC"/>
</dbReference>
<dbReference type="FunCoup" id="A9UPF0">
    <property type="interactions" value="825"/>
</dbReference>
<dbReference type="GeneID" id="5887808"/>
<dbReference type="SUPFAM" id="SSF81730">
    <property type="entry name" value="beta-catenin-interacting protein ICAT"/>
    <property type="match status" value="1"/>
</dbReference>
<evidence type="ECO:0000313" key="5">
    <source>
        <dbReference type="Proteomes" id="UP000001357"/>
    </source>
</evidence>
<evidence type="ECO:0000256" key="2">
    <source>
        <dbReference type="SAM" id="Coils"/>
    </source>
</evidence>
<dbReference type="eggNOG" id="ENOG502QPUB">
    <property type="taxonomic scope" value="Eukaryota"/>
</dbReference>
<sequence length="169" mass="18818">MASRGNKETDLLKQNMEEQLERLMVQLKDLEELKLAAQPRAACFCSKAPPPPPKMTEGDMSLVDQFGAMQLAIQAAVSDAFKTPEVIRLFAKREPGQLRERLAEMERDVKIGKISAQQQTEQKVEILTALRKLGEQISPEEAQFLSANSSAALDEFEQVSSNLGSLPFR</sequence>
<dbReference type="GO" id="GO:0008013">
    <property type="term" value="F:beta-catenin binding"/>
    <property type="evidence" value="ECO:0007669"/>
    <property type="project" value="InterPro"/>
</dbReference>
<proteinExistence type="inferred from homology"/>
<organism evidence="4 5">
    <name type="scientific">Monosiga brevicollis</name>
    <name type="common">Choanoflagellate</name>
    <dbReference type="NCBI Taxonomy" id="81824"/>
    <lineage>
        <taxon>Eukaryota</taxon>
        <taxon>Choanoflagellata</taxon>
        <taxon>Craspedida</taxon>
        <taxon>Salpingoecidae</taxon>
        <taxon>Monosiga</taxon>
    </lineage>
</organism>
<feature type="domain" description="Beta-catenin-interacting ICAT" evidence="3">
    <location>
        <begin position="105"/>
        <end position="165"/>
    </location>
</feature>
<gene>
    <name evidence="4" type="ORF">MONBRDRAFT_13808</name>
</gene>
<dbReference type="EMBL" id="CH991543">
    <property type="protein sequence ID" value="EDQ92861.1"/>
    <property type="molecule type" value="Genomic_DNA"/>
</dbReference>
<dbReference type="PANTHER" id="PTHR16505:SF8">
    <property type="entry name" value="PROTEIN LZIC"/>
    <property type="match status" value="1"/>
</dbReference>
<dbReference type="PANTHER" id="PTHR16505">
    <property type="entry name" value="PROTEIN LZIC"/>
    <property type="match status" value="1"/>
</dbReference>
<comment type="similarity">
    <text evidence="1">Belongs to the CTNNBIP1 family.</text>
</comment>
<evidence type="ECO:0000256" key="1">
    <source>
        <dbReference type="ARBA" id="ARBA00006505"/>
    </source>
</evidence>
<dbReference type="KEGG" id="mbr:MONBRDRAFT_13808"/>
<dbReference type="InterPro" id="IPR036911">
    <property type="entry name" value="ICAT_sf"/>
</dbReference>
<dbReference type="OMA" id="TKMMAGN"/>
<protein>
    <recommendedName>
        <fullName evidence="3">Beta-catenin-interacting ICAT domain-containing protein</fullName>
    </recommendedName>
</protein>
<dbReference type="InParanoid" id="A9UPF0"/>
<evidence type="ECO:0000259" key="3">
    <source>
        <dbReference type="Pfam" id="PF06384"/>
    </source>
</evidence>
<feature type="coiled-coil region" evidence="2">
    <location>
        <begin position="6"/>
        <end position="36"/>
    </location>
</feature>
<dbReference type="Gene3D" id="1.10.10.490">
    <property type="entry name" value="Beta-catenin-interacting ICAT"/>
    <property type="match status" value="1"/>
</dbReference>
<name>A9UPF0_MONBE</name>
<dbReference type="AlphaFoldDB" id="A9UPF0"/>
<keyword evidence="5" id="KW-1185">Reference proteome</keyword>
<reference evidence="4 5" key="1">
    <citation type="journal article" date="2008" name="Nature">
        <title>The genome of the choanoflagellate Monosiga brevicollis and the origin of metazoans.</title>
        <authorList>
            <consortium name="JGI Sequencing"/>
            <person name="King N."/>
            <person name="Westbrook M.J."/>
            <person name="Young S.L."/>
            <person name="Kuo A."/>
            <person name="Abedin M."/>
            <person name="Chapman J."/>
            <person name="Fairclough S."/>
            <person name="Hellsten U."/>
            <person name="Isogai Y."/>
            <person name="Letunic I."/>
            <person name="Marr M."/>
            <person name="Pincus D."/>
            <person name="Putnam N."/>
            <person name="Rokas A."/>
            <person name="Wright K.J."/>
            <person name="Zuzow R."/>
            <person name="Dirks W."/>
            <person name="Good M."/>
            <person name="Goodstein D."/>
            <person name="Lemons D."/>
            <person name="Li W."/>
            <person name="Lyons J.B."/>
            <person name="Morris A."/>
            <person name="Nichols S."/>
            <person name="Richter D.J."/>
            <person name="Salamov A."/>
            <person name="Bork P."/>
            <person name="Lim W.A."/>
            <person name="Manning G."/>
            <person name="Miller W.T."/>
            <person name="McGinnis W."/>
            <person name="Shapiro H."/>
            <person name="Tjian R."/>
            <person name="Grigoriev I.V."/>
            <person name="Rokhsar D."/>
        </authorList>
    </citation>
    <scope>NUCLEOTIDE SEQUENCE [LARGE SCALE GENOMIC DNA]</scope>
    <source>
        <strain evidence="5">MX1 / ATCC 50154</strain>
    </source>
</reference>
<dbReference type="Proteomes" id="UP000001357">
    <property type="component" value="Unassembled WGS sequence"/>
</dbReference>
<dbReference type="InterPro" id="IPR009428">
    <property type="entry name" value="ICAT_dom"/>
</dbReference>
<dbReference type="RefSeq" id="XP_001742623.1">
    <property type="nucleotide sequence ID" value="XM_001742571.1"/>
</dbReference>